<comment type="subcellular location">
    <subcellularLocation>
        <location evidence="1">Cell membrane</location>
        <topology evidence="1">Multi-pass membrane protein</topology>
    </subcellularLocation>
</comment>
<feature type="compositionally biased region" description="Polar residues" evidence="10">
    <location>
        <begin position="1"/>
        <end position="15"/>
    </location>
</feature>
<dbReference type="InterPro" id="IPR002233">
    <property type="entry name" value="ADR_fam"/>
</dbReference>
<evidence type="ECO:0000256" key="5">
    <source>
        <dbReference type="ARBA" id="ARBA00023040"/>
    </source>
</evidence>
<evidence type="ECO:0000256" key="9">
    <source>
        <dbReference type="RuleBase" id="RU000688"/>
    </source>
</evidence>
<feature type="transmembrane region" description="Helical" evidence="11">
    <location>
        <begin position="402"/>
        <end position="423"/>
    </location>
</feature>
<proteinExistence type="inferred from homology"/>
<evidence type="ECO:0000256" key="1">
    <source>
        <dbReference type="ARBA" id="ARBA00004651"/>
    </source>
</evidence>
<keyword evidence="8 9" id="KW-0807">Transducer</keyword>
<sequence>MSWIGSNVSNTTSASDPERELPPGYSTVHLILTVSIVTFIILIIVGGNLLVVLSIYTDKNLKSKQNWFIASLAVADFLLGLIIMPFSLTNEVMGYWYFGSVWCDLWKAIDVLLCTASILSICLISLDRYWCITKALTYPRQRTATRAALMIAAVWVLSLIVCVPPLIGWKNPLPVTDYPLCLLSSEIGYIISSCMGSFYIPGVIMVFVYYKIYRAATKRARRQTRKEKTVKKRETKTENEQNSDGLLKNNSLEDKQDVTDMPVKVNSMTLTEDESTWPIYQKQSNIQNNSPSIQTLETANGKIEENDDIVIDIDEKNEKESTKSDITATTSLTPIQDDNKQSDINETIKDIERQKRKIAKARERRATIVLGIVMTAFIICWAPFFTLYIITALCKCIPDIVFNVFFWAGYCNSALNPIIYTVFNRDFRHAFKRILCLEQKHR</sequence>
<dbReference type="PRINTS" id="PR00237">
    <property type="entry name" value="GPCRRHODOPSN"/>
</dbReference>
<keyword evidence="6 11" id="KW-0472">Membrane</keyword>
<gene>
    <name evidence="14 15" type="primary">LOC111132105</name>
</gene>
<dbReference type="GO" id="GO:0004935">
    <property type="term" value="F:adrenergic receptor activity"/>
    <property type="evidence" value="ECO:0007669"/>
    <property type="project" value="InterPro"/>
</dbReference>
<evidence type="ECO:0000256" key="3">
    <source>
        <dbReference type="ARBA" id="ARBA00022692"/>
    </source>
</evidence>
<keyword evidence="7 9" id="KW-0675">Receptor</keyword>
<dbReference type="PANTHER" id="PTHR24248:SF189">
    <property type="entry name" value="ALPHA2-ADRENERGIC-LIKE OCTOPAMINE RECEPTOR, ISOFORM B"/>
    <property type="match status" value="1"/>
</dbReference>
<feature type="domain" description="G-protein coupled receptors family 1 profile" evidence="12">
    <location>
        <begin position="47"/>
        <end position="420"/>
    </location>
</feature>
<organism evidence="13 14">
    <name type="scientific">Crassostrea virginica</name>
    <name type="common">Eastern oyster</name>
    <dbReference type="NCBI Taxonomy" id="6565"/>
    <lineage>
        <taxon>Eukaryota</taxon>
        <taxon>Metazoa</taxon>
        <taxon>Spiralia</taxon>
        <taxon>Lophotrochozoa</taxon>
        <taxon>Mollusca</taxon>
        <taxon>Bivalvia</taxon>
        <taxon>Autobranchia</taxon>
        <taxon>Pteriomorphia</taxon>
        <taxon>Ostreida</taxon>
        <taxon>Ostreoidea</taxon>
        <taxon>Ostreidae</taxon>
        <taxon>Crassostrea</taxon>
    </lineage>
</organism>
<dbReference type="Gene3D" id="1.20.1070.10">
    <property type="entry name" value="Rhodopsin 7-helix transmembrane proteins"/>
    <property type="match status" value="2"/>
</dbReference>
<keyword evidence="2" id="KW-1003">Cell membrane</keyword>
<keyword evidence="5 9" id="KW-0297">G-protein coupled receptor</keyword>
<dbReference type="RefSeq" id="XP_022335496.1">
    <property type="nucleotide sequence ID" value="XM_022479788.1"/>
</dbReference>
<evidence type="ECO:0000256" key="6">
    <source>
        <dbReference type="ARBA" id="ARBA00023136"/>
    </source>
</evidence>
<feature type="region of interest" description="Disordered" evidence="10">
    <location>
        <begin position="1"/>
        <end position="20"/>
    </location>
</feature>
<evidence type="ECO:0000256" key="8">
    <source>
        <dbReference type="ARBA" id="ARBA00023224"/>
    </source>
</evidence>
<dbReference type="GeneID" id="111132105"/>
<dbReference type="RefSeq" id="XP_022335497.1">
    <property type="nucleotide sequence ID" value="XM_022479789.1"/>
</dbReference>
<comment type="similarity">
    <text evidence="9">Belongs to the G-protein coupled receptor 1 family.</text>
</comment>
<dbReference type="Proteomes" id="UP000694844">
    <property type="component" value="Chromosome 5"/>
</dbReference>
<feature type="transmembrane region" description="Helical" evidence="11">
    <location>
        <begin position="147"/>
        <end position="167"/>
    </location>
</feature>
<dbReference type="OrthoDB" id="5975661at2759"/>
<evidence type="ECO:0000256" key="10">
    <source>
        <dbReference type="SAM" id="MobiDB-lite"/>
    </source>
</evidence>
<dbReference type="KEGG" id="cvn:111132105"/>
<evidence type="ECO:0000256" key="4">
    <source>
        <dbReference type="ARBA" id="ARBA00022989"/>
    </source>
</evidence>
<dbReference type="AlphaFoldDB" id="A0A8B8E7R6"/>
<dbReference type="CDD" id="cd15059">
    <property type="entry name" value="7tmA_alpha2_AR"/>
    <property type="match status" value="1"/>
</dbReference>
<keyword evidence="13" id="KW-1185">Reference proteome</keyword>
<evidence type="ECO:0000256" key="2">
    <source>
        <dbReference type="ARBA" id="ARBA00022475"/>
    </source>
</evidence>
<evidence type="ECO:0000259" key="12">
    <source>
        <dbReference type="PROSITE" id="PS50262"/>
    </source>
</evidence>
<feature type="region of interest" description="Disordered" evidence="10">
    <location>
        <begin position="223"/>
        <end position="253"/>
    </location>
</feature>
<dbReference type="PROSITE" id="PS00237">
    <property type="entry name" value="G_PROTEIN_RECEP_F1_1"/>
    <property type="match status" value="1"/>
</dbReference>
<protein>
    <submittedName>
        <fullName evidence="14 15">Alpha-2Db adrenergic receptor-like</fullName>
    </submittedName>
</protein>
<keyword evidence="3 9" id="KW-0812">Transmembrane</keyword>
<feature type="transmembrane region" description="Helical" evidence="11">
    <location>
        <begin position="108"/>
        <end position="126"/>
    </location>
</feature>
<dbReference type="InterPro" id="IPR000276">
    <property type="entry name" value="GPCR_Rhodpsn"/>
</dbReference>
<evidence type="ECO:0000313" key="15">
    <source>
        <dbReference type="RefSeq" id="XP_022335497.1"/>
    </source>
</evidence>
<evidence type="ECO:0000256" key="7">
    <source>
        <dbReference type="ARBA" id="ARBA00023170"/>
    </source>
</evidence>
<dbReference type="PRINTS" id="PR01103">
    <property type="entry name" value="ADRENERGICR"/>
</dbReference>
<dbReference type="SUPFAM" id="SSF81321">
    <property type="entry name" value="Family A G protein-coupled receptor-like"/>
    <property type="match status" value="1"/>
</dbReference>
<feature type="transmembrane region" description="Helical" evidence="11">
    <location>
        <begin position="366"/>
        <end position="390"/>
    </location>
</feature>
<feature type="compositionally biased region" description="Basic residues" evidence="10">
    <location>
        <begin position="223"/>
        <end position="234"/>
    </location>
</feature>
<dbReference type="GO" id="GO:0005886">
    <property type="term" value="C:plasma membrane"/>
    <property type="evidence" value="ECO:0007669"/>
    <property type="project" value="UniProtKB-SubCell"/>
</dbReference>
<evidence type="ECO:0000313" key="13">
    <source>
        <dbReference type="Proteomes" id="UP000694844"/>
    </source>
</evidence>
<dbReference type="PROSITE" id="PS50262">
    <property type="entry name" value="G_PROTEIN_RECEP_F1_2"/>
    <property type="match status" value="1"/>
</dbReference>
<evidence type="ECO:0000313" key="14">
    <source>
        <dbReference type="RefSeq" id="XP_022335496.1"/>
    </source>
</evidence>
<dbReference type="SMART" id="SM01381">
    <property type="entry name" value="7TM_GPCR_Srsx"/>
    <property type="match status" value="1"/>
</dbReference>
<name>A0A8B8E7R6_CRAVI</name>
<dbReference type="Pfam" id="PF00001">
    <property type="entry name" value="7tm_1"/>
    <property type="match status" value="1"/>
</dbReference>
<reference evidence="14 15" key="1">
    <citation type="submission" date="2025-04" db="UniProtKB">
        <authorList>
            <consortium name="RefSeq"/>
        </authorList>
    </citation>
    <scope>IDENTIFICATION</scope>
    <source>
        <tissue evidence="14 15">Whole sample</tissue>
    </source>
</reference>
<feature type="transmembrane region" description="Helical" evidence="11">
    <location>
        <begin position="67"/>
        <end position="88"/>
    </location>
</feature>
<dbReference type="PANTHER" id="PTHR24248">
    <property type="entry name" value="ADRENERGIC RECEPTOR-RELATED G-PROTEIN COUPLED RECEPTOR"/>
    <property type="match status" value="1"/>
</dbReference>
<feature type="transmembrane region" description="Helical" evidence="11">
    <location>
        <begin position="30"/>
        <end position="55"/>
    </location>
</feature>
<dbReference type="InterPro" id="IPR017452">
    <property type="entry name" value="GPCR_Rhodpsn_7TM"/>
</dbReference>
<feature type="transmembrane region" description="Helical" evidence="11">
    <location>
        <begin position="187"/>
        <end position="212"/>
    </location>
</feature>
<keyword evidence="4 11" id="KW-1133">Transmembrane helix</keyword>
<accession>A0A8B8E7R6</accession>
<evidence type="ECO:0000256" key="11">
    <source>
        <dbReference type="SAM" id="Phobius"/>
    </source>
</evidence>